<reference evidence="3" key="1">
    <citation type="submission" date="2019-04" db="EMBL/GenBank/DDBJ databases">
        <title>Sequencing of skin fungus with MAO and IRED activity.</title>
        <authorList>
            <person name="Marsaioli A.J."/>
            <person name="Bonatto J.M.C."/>
            <person name="Reis Junior O."/>
        </authorList>
    </citation>
    <scope>NUCLEOTIDE SEQUENCE</scope>
    <source>
        <strain evidence="3">30M1</strain>
    </source>
</reference>
<proteinExistence type="predicted"/>
<feature type="repeat" description="ANK" evidence="1">
    <location>
        <begin position="336"/>
        <end position="368"/>
    </location>
</feature>
<dbReference type="InterPro" id="IPR002110">
    <property type="entry name" value="Ankyrin_rpt"/>
</dbReference>
<keyword evidence="1" id="KW-0040">ANK repeat</keyword>
<dbReference type="PROSITE" id="PS50297">
    <property type="entry name" value="ANK_REP_REGION"/>
    <property type="match status" value="2"/>
</dbReference>
<evidence type="ECO:0000256" key="2">
    <source>
        <dbReference type="SAM" id="MobiDB-lite"/>
    </source>
</evidence>
<dbReference type="PANTHER" id="PTHR24118:SF99">
    <property type="entry name" value="POTE ANKYRIN DOMAIN FAMILY MEMBER 3C-RELATED"/>
    <property type="match status" value="1"/>
</dbReference>
<dbReference type="Pfam" id="PF12796">
    <property type="entry name" value="Ank_2"/>
    <property type="match status" value="1"/>
</dbReference>
<organism evidence="3 4">
    <name type="scientific">Curvularia kusanoi</name>
    <name type="common">Cochliobolus kusanoi</name>
    <dbReference type="NCBI Taxonomy" id="90978"/>
    <lineage>
        <taxon>Eukaryota</taxon>
        <taxon>Fungi</taxon>
        <taxon>Dikarya</taxon>
        <taxon>Ascomycota</taxon>
        <taxon>Pezizomycotina</taxon>
        <taxon>Dothideomycetes</taxon>
        <taxon>Pleosporomycetidae</taxon>
        <taxon>Pleosporales</taxon>
        <taxon>Pleosporineae</taxon>
        <taxon>Pleosporaceae</taxon>
        <taxon>Curvularia</taxon>
    </lineage>
</organism>
<dbReference type="EMBL" id="SWKU01000053">
    <property type="protein sequence ID" value="KAF2993408.1"/>
    <property type="molecule type" value="Genomic_DNA"/>
</dbReference>
<feature type="compositionally biased region" description="Low complexity" evidence="2">
    <location>
        <begin position="146"/>
        <end position="159"/>
    </location>
</feature>
<name>A0A9P4T3U3_CURKU</name>
<dbReference type="Proteomes" id="UP000801428">
    <property type="component" value="Unassembled WGS sequence"/>
</dbReference>
<dbReference type="PROSITE" id="PS50088">
    <property type="entry name" value="ANK_REPEAT"/>
    <property type="match status" value="2"/>
</dbReference>
<protein>
    <recommendedName>
        <fullName evidence="5">Ankyrin</fullName>
    </recommendedName>
</protein>
<evidence type="ECO:0000313" key="4">
    <source>
        <dbReference type="Proteomes" id="UP000801428"/>
    </source>
</evidence>
<dbReference type="Gene3D" id="3.10.350.10">
    <property type="entry name" value="LysM domain"/>
    <property type="match status" value="1"/>
</dbReference>
<evidence type="ECO:0000256" key="1">
    <source>
        <dbReference type="PROSITE-ProRule" id="PRU00023"/>
    </source>
</evidence>
<comment type="caution">
    <text evidence="3">The sequence shown here is derived from an EMBL/GenBank/DDBJ whole genome shotgun (WGS) entry which is preliminary data.</text>
</comment>
<accession>A0A9P4T3U3</accession>
<dbReference type="InterPro" id="IPR036770">
    <property type="entry name" value="Ankyrin_rpt-contain_sf"/>
</dbReference>
<evidence type="ECO:0000313" key="3">
    <source>
        <dbReference type="EMBL" id="KAF2993408.1"/>
    </source>
</evidence>
<dbReference type="SMART" id="SM00248">
    <property type="entry name" value="ANK"/>
    <property type="match status" value="6"/>
</dbReference>
<dbReference type="InterPro" id="IPR036779">
    <property type="entry name" value="LysM_dom_sf"/>
</dbReference>
<feature type="region of interest" description="Disordered" evidence="2">
    <location>
        <begin position="48"/>
        <end position="71"/>
    </location>
</feature>
<keyword evidence="4" id="KW-1185">Reference proteome</keyword>
<gene>
    <name evidence="3" type="ORF">E8E13_002104</name>
</gene>
<feature type="region of interest" description="Disordered" evidence="2">
    <location>
        <begin position="140"/>
        <end position="170"/>
    </location>
</feature>
<evidence type="ECO:0008006" key="5">
    <source>
        <dbReference type="Google" id="ProtNLM"/>
    </source>
</evidence>
<sequence>MNFGLSCAELLSNRNTILNQACSNLHGAKPSWGRTLCISPPGGVFSPEPSAHGNDGGIGGQGGNGNGYSNSIASPPAGDSCVLVVTNAGTPSDLFIAVNPSLGDADGCDGRLQVGRAYCVSPIRAWNSTDFVVPSIISTGPSGTESSTIPAPATPTPTSGDKVTTDDGSSRRRQFLTVKELVAAGGDLSKFSIWSALNPLLGTAHDDIGRELGILMLDQGADVSVVDRTGCTPLAVAVADRDNDTSLVSALLATGADMSSDSDGNTPLHHVYQPDILKLLLQTSQTSMKRNNMGWTPLIAVAGNNEWRPHLPPQKRIEVCALMLSHGCDINASAINGITALHRAVMFRDDDVAAFLLEKGADVGFLTDRDQSALHFACMAASFTHWMWADSDYENIILPPVLQNLRLLLSSGSDLEARDIDGRTPIFYTLREYVPETKRPDPGEWATEYDLTRNKDHFTVFAEVCNLLCAEGANIQAQDSSGRTIRDLIDTRSLKTPVAGLKPT</sequence>
<dbReference type="OrthoDB" id="5985073at2759"/>
<feature type="compositionally biased region" description="Gly residues" evidence="2">
    <location>
        <begin position="54"/>
        <end position="66"/>
    </location>
</feature>
<dbReference type="AlphaFoldDB" id="A0A9P4T3U3"/>
<dbReference type="Gene3D" id="1.25.40.20">
    <property type="entry name" value="Ankyrin repeat-containing domain"/>
    <property type="match status" value="1"/>
</dbReference>
<dbReference type="SUPFAM" id="SSF48403">
    <property type="entry name" value="Ankyrin repeat"/>
    <property type="match status" value="1"/>
</dbReference>
<feature type="repeat" description="ANK" evidence="1">
    <location>
        <begin position="229"/>
        <end position="263"/>
    </location>
</feature>
<dbReference type="PANTHER" id="PTHR24118">
    <property type="entry name" value="POTE ANKYRIN DOMAIN"/>
    <property type="match status" value="1"/>
</dbReference>